<reference evidence="1" key="1">
    <citation type="submission" date="2020-10" db="EMBL/GenBank/DDBJ databases">
        <authorList>
            <person name="Gilroy R."/>
        </authorList>
    </citation>
    <scope>NUCLEOTIDE SEQUENCE</scope>
    <source>
        <strain evidence="1">13361</strain>
    </source>
</reference>
<evidence type="ECO:0000313" key="1">
    <source>
        <dbReference type="EMBL" id="HIQ67370.1"/>
    </source>
</evidence>
<comment type="caution">
    <text evidence="1">The sequence shown here is derived from an EMBL/GenBank/DDBJ whole genome shotgun (WGS) entry which is preliminary data.</text>
</comment>
<dbReference type="AlphaFoldDB" id="A0A9D1CLI6"/>
<evidence type="ECO:0000313" key="2">
    <source>
        <dbReference type="Proteomes" id="UP000886796"/>
    </source>
</evidence>
<gene>
    <name evidence="1" type="ORF">IAB74_02530</name>
</gene>
<name>A0A9D1CLI6_9FIRM</name>
<dbReference type="Proteomes" id="UP000886796">
    <property type="component" value="Unassembled WGS sequence"/>
</dbReference>
<dbReference type="EMBL" id="DVFK01000035">
    <property type="protein sequence ID" value="HIQ67370.1"/>
    <property type="molecule type" value="Genomic_DNA"/>
</dbReference>
<organism evidence="1 2">
    <name type="scientific">Candidatus Faecousia excrementigallinarum</name>
    <dbReference type="NCBI Taxonomy" id="2840806"/>
    <lineage>
        <taxon>Bacteria</taxon>
        <taxon>Bacillati</taxon>
        <taxon>Bacillota</taxon>
        <taxon>Clostridia</taxon>
        <taxon>Eubacteriales</taxon>
        <taxon>Oscillospiraceae</taxon>
        <taxon>Faecousia</taxon>
    </lineage>
</organism>
<protein>
    <submittedName>
        <fullName evidence="1">Uncharacterized protein</fullName>
    </submittedName>
</protein>
<accession>A0A9D1CLI6</accession>
<reference evidence="1" key="2">
    <citation type="journal article" date="2021" name="PeerJ">
        <title>Extensive microbial diversity within the chicken gut microbiome revealed by metagenomics and culture.</title>
        <authorList>
            <person name="Gilroy R."/>
            <person name="Ravi A."/>
            <person name="Getino M."/>
            <person name="Pursley I."/>
            <person name="Horton D.L."/>
            <person name="Alikhan N.F."/>
            <person name="Baker D."/>
            <person name="Gharbi K."/>
            <person name="Hall N."/>
            <person name="Watson M."/>
            <person name="Adriaenssens E.M."/>
            <person name="Foster-Nyarko E."/>
            <person name="Jarju S."/>
            <person name="Secka A."/>
            <person name="Antonio M."/>
            <person name="Oren A."/>
            <person name="Chaudhuri R.R."/>
            <person name="La Ragione R."/>
            <person name="Hildebrand F."/>
            <person name="Pallen M.J."/>
        </authorList>
    </citation>
    <scope>NUCLEOTIDE SEQUENCE</scope>
    <source>
        <strain evidence="1">13361</strain>
    </source>
</reference>
<proteinExistence type="predicted"/>
<sequence length="123" mass="13922">MQTTDRFTVNGKPLLLPDAGVTCSFEDLDSYAAGRDQSGVMHRDVVRYKVGSWTFSYGFLTEAEKKYMEGLFPKTATFTFGYPDPVDAGKNRTCTAYRSKYSLSWYDAARGVWKNYGFSIIEC</sequence>